<evidence type="ECO:0000256" key="9">
    <source>
        <dbReference type="ARBA" id="ARBA00053351"/>
    </source>
</evidence>
<feature type="compositionally biased region" description="Basic and acidic residues" evidence="13">
    <location>
        <begin position="11"/>
        <end position="20"/>
    </location>
</feature>
<dbReference type="InterPro" id="IPR000089">
    <property type="entry name" value="Biotin_lipoyl"/>
</dbReference>
<dbReference type="SUPFAM" id="SSF51230">
    <property type="entry name" value="Single hybrid motif"/>
    <property type="match status" value="1"/>
</dbReference>
<dbReference type="FunFam" id="3.30.470.20:FF:000028">
    <property type="entry name" value="Methylcrotonoyl-CoA carboxylase subunit alpha, mitochondrial"/>
    <property type="match status" value="1"/>
</dbReference>
<evidence type="ECO:0000256" key="6">
    <source>
        <dbReference type="ARBA" id="ARBA00023267"/>
    </source>
</evidence>
<dbReference type="PROSITE" id="PS00867">
    <property type="entry name" value="CPSASE_2"/>
    <property type="match status" value="1"/>
</dbReference>
<dbReference type="InterPro" id="IPR005479">
    <property type="entry name" value="CPAse_ATP-bd"/>
</dbReference>
<evidence type="ECO:0000256" key="10">
    <source>
        <dbReference type="ARBA" id="ARBA00065901"/>
    </source>
</evidence>
<feature type="domain" description="ATP-grasp" evidence="15">
    <location>
        <begin position="249"/>
        <end position="448"/>
    </location>
</feature>
<dbReference type="PROSITE" id="PS00866">
    <property type="entry name" value="CPSASE_1"/>
    <property type="match status" value="1"/>
</dbReference>
<comment type="cofactor">
    <cofactor evidence="1">
        <name>biotin</name>
        <dbReference type="ChEBI" id="CHEBI:57586"/>
    </cofactor>
</comment>
<dbReference type="PROSITE" id="PS50975">
    <property type="entry name" value="ATP_GRASP"/>
    <property type="match status" value="1"/>
</dbReference>
<feature type="region of interest" description="Disordered" evidence="13">
    <location>
        <begin position="49"/>
        <end position="97"/>
    </location>
</feature>
<dbReference type="PANTHER" id="PTHR18866">
    <property type="entry name" value="CARBOXYLASE:PYRUVATE/ACETYL-COA/PROPIONYL-COA CARBOXYLASE"/>
    <property type="match status" value="1"/>
</dbReference>
<dbReference type="Pfam" id="PF02785">
    <property type="entry name" value="Biotin_carb_C"/>
    <property type="match status" value="1"/>
</dbReference>
<dbReference type="SMART" id="SM00878">
    <property type="entry name" value="Biotin_carb_C"/>
    <property type="match status" value="1"/>
</dbReference>
<feature type="compositionally biased region" description="Low complexity" evidence="13">
    <location>
        <begin position="638"/>
        <end position="665"/>
    </location>
</feature>
<comment type="function">
    <text evidence="9">Component of a biotin-dependent acyl-CoA carboxylase complex. This subunit catalyzes the ATP-dependent carboxylation of the biotin carried by the biotin carboxyl carrier (BCC) domain, resulting in the formation of carboxyl biotin. When associated with the beta1 subunit AccD1, is involved in branched amino-acid catabolism with methylcrotonyl coenzyme A as the substrate.</text>
</comment>
<sequence length="862" mass="85993">MPGLQTGEEVNGDHEGEDGRVNGSGSASPTVGGIGGGIGAGGIEVGGPLPAGGVETSGNGVARQASPTADALGRAPAEPAPVATAPQDAVPGGAVPEGSVPVAAVPAASVVQRQGAGSRAGGDGDPAGLGFSSVLVANRGEIAVRIIRTLRELGLRSVAVYSDADAGARHVREADMAVRLGPSPARESYLDIDAVLDAARLSGAQAVHPGYGFLAENAAFVRACVAAGLRFIGPSAAAVELMGDKILARRTVAEVGVAVVPGRSAPGMTDAAITEAAGQLGYPVLVKPSAGGGGKGMRVVRDPERMAAALASARRESAAAFGDDTLYVERLIPRPRHVEVQVLADEHGTVLHLGERECSLQRRHQKIVEEAPSPLLDTRTRERLGTAAVAVASAVGYVGAGTVEFIMSADAPDEFYFMEMNTRLQVEHAVTELVTGVDLVAEQVRVAAGEPLRFGQADVHLTGHAVEARVYAEDPGRGFLPTGGEVLAFREPVGPALRVDAGITTGDTVGTAYDPMLAKIVAWGPDRASALARLDAALAGTVLLGVPSNLGFLRSLLAHPDVRSGRLDTGLVERDLPALTAAEAPSEAILGYALARLLALQPTGALIDPWDVPSGWRPGEPAWLTWDVAVPGAGGGDPAPDGAAGLADPTAADASPQGRAHPGGPASSGGPAGGPAGAAPAGAGPAGGGSADGGLAGGGSAVVRVAARGTPGAARLRMGDGPPVAASVRVAGDELLVTVGAATTRWAFAWAGGAAAPGTPLWLGRDGRAWLLGEELPGSARGAGGAVDGEARSPMPGTVIALLAEPGATVAAGQPLLVVEAMKMEHPVTAPAAGVVTEVRVRVGDQVGLDQVLALVAPPGSA</sequence>
<evidence type="ECO:0000313" key="18">
    <source>
        <dbReference type="Proteomes" id="UP000234331"/>
    </source>
</evidence>
<dbReference type="InterPro" id="IPR011054">
    <property type="entry name" value="Rudment_hybrid_motif"/>
</dbReference>
<evidence type="ECO:0000256" key="5">
    <source>
        <dbReference type="ARBA" id="ARBA00022840"/>
    </source>
</evidence>
<feature type="domain" description="Lipoyl-binding" evidence="14">
    <location>
        <begin position="780"/>
        <end position="857"/>
    </location>
</feature>
<evidence type="ECO:0000259" key="14">
    <source>
        <dbReference type="PROSITE" id="PS50968"/>
    </source>
</evidence>
<keyword evidence="4 12" id="KW-0547">Nucleotide-binding</keyword>
<keyword evidence="5 12" id="KW-0067">ATP-binding</keyword>
<feature type="compositionally biased region" description="Low complexity" evidence="13">
    <location>
        <begin position="75"/>
        <end position="97"/>
    </location>
</feature>
<dbReference type="InterPro" id="IPR005481">
    <property type="entry name" value="BC-like_N"/>
</dbReference>
<feature type="domain" description="Biotin carboxylation" evidence="16">
    <location>
        <begin position="130"/>
        <end position="577"/>
    </location>
</feature>
<dbReference type="InterPro" id="IPR011761">
    <property type="entry name" value="ATP-grasp"/>
</dbReference>
<dbReference type="AlphaFoldDB" id="A0A2I2KJ28"/>
<evidence type="ECO:0000256" key="8">
    <source>
        <dbReference type="ARBA" id="ARBA00048501"/>
    </source>
</evidence>
<dbReference type="GO" id="GO:0046872">
    <property type="term" value="F:metal ion binding"/>
    <property type="evidence" value="ECO:0007669"/>
    <property type="project" value="InterPro"/>
</dbReference>
<dbReference type="GO" id="GO:0005524">
    <property type="term" value="F:ATP binding"/>
    <property type="evidence" value="ECO:0007669"/>
    <property type="project" value="UniProtKB-UniRule"/>
</dbReference>
<dbReference type="InterPro" id="IPR050856">
    <property type="entry name" value="Biotin_carboxylase_complex"/>
</dbReference>
<comment type="pathway">
    <text evidence="7">Amino-acid degradation; L-leucine degradation.</text>
</comment>
<evidence type="ECO:0000256" key="7">
    <source>
        <dbReference type="ARBA" id="ARBA00046317"/>
    </source>
</evidence>
<dbReference type="InterPro" id="IPR016185">
    <property type="entry name" value="PreATP-grasp_dom_sf"/>
</dbReference>
<accession>A0A2I2KJ28</accession>
<dbReference type="PANTHER" id="PTHR18866:SF33">
    <property type="entry name" value="METHYLCROTONOYL-COA CARBOXYLASE SUBUNIT ALPHA, MITOCHONDRIAL-RELATED"/>
    <property type="match status" value="1"/>
</dbReference>
<dbReference type="PROSITE" id="PS50979">
    <property type="entry name" value="BC"/>
    <property type="match status" value="1"/>
</dbReference>
<dbReference type="Pfam" id="PF00289">
    <property type="entry name" value="Biotin_carb_N"/>
    <property type="match status" value="1"/>
</dbReference>
<dbReference type="Pfam" id="PF00364">
    <property type="entry name" value="Biotin_lipoyl"/>
    <property type="match status" value="1"/>
</dbReference>
<dbReference type="EMBL" id="FZMO01000010">
    <property type="protein sequence ID" value="SNQ45660.1"/>
    <property type="molecule type" value="Genomic_DNA"/>
</dbReference>
<dbReference type="FunFam" id="2.40.50.100:FF:000003">
    <property type="entry name" value="Acetyl-CoA carboxylase biotin carboxyl carrier protein"/>
    <property type="match status" value="1"/>
</dbReference>
<evidence type="ECO:0000259" key="16">
    <source>
        <dbReference type="PROSITE" id="PS50979"/>
    </source>
</evidence>
<dbReference type="Gene3D" id="3.30.470.20">
    <property type="entry name" value="ATP-grasp fold, B domain"/>
    <property type="match status" value="1"/>
</dbReference>
<dbReference type="InterPro" id="IPR001882">
    <property type="entry name" value="Biotin_BS"/>
</dbReference>
<dbReference type="InterPro" id="IPR048429">
    <property type="entry name" value="MCC_alpha_BT"/>
</dbReference>
<dbReference type="Pfam" id="PF02786">
    <property type="entry name" value="CPSase_L_D2"/>
    <property type="match status" value="1"/>
</dbReference>
<feature type="compositionally biased region" description="Gly residues" evidence="13">
    <location>
        <begin position="666"/>
        <end position="676"/>
    </location>
</feature>
<dbReference type="SUPFAM" id="SSF51246">
    <property type="entry name" value="Rudiment single hybrid motif"/>
    <property type="match status" value="1"/>
</dbReference>
<proteinExistence type="predicted"/>
<organism evidence="17 18">
    <name type="scientific">Frankia canadensis</name>
    <dbReference type="NCBI Taxonomy" id="1836972"/>
    <lineage>
        <taxon>Bacteria</taxon>
        <taxon>Bacillati</taxon>
        <taxon>Actinomycetota</taxon>
        <taxon>Actinomycetes</taxon>
        <taxon>Frankiales</taxon>
        <taxon>Frankiaceae</taxon>
        <taxon>Frankia</taxon>
    </lineage>
</organism>
<name>A0A2I2KJ28_9ACTN</name>
<dbReference type="Proteomes" id="UP000234331">
    <property type="component" value="Unassembled WGS sequence"/>
</dbReference>
<dbReference type="FunFam" id="3.40.50.20:FF:000010">
    <property type="entry name" value="Propionyl-CoA carboxylase subunit alpha"/>
    <property type="match status" value="1"/>
</dbReference>
<dbReference type="SUPFAM" id="SSF52440">
    <property type="entry name" value="PreATP-grasp domain"/>
    <property type="match status" value="1"/>
</dbReference>
<evidence type="ECO:0000259" key="15">
    <source>
        <dbReference type="PROSITE" id="PS50975"/>
    </source>
</evidence>
<evidence type="ECO:0000256" key="11">
    <source>
        <dbReference type="ARBA" id="ARBA00074050"/>
    </source>
</evidence>
<evidence type="ECO:0000256" key="2">
    <source>
        <dbReference type="ARBA" id="ARBA00013263"/>
    </source>
</evidence>
<dbReference type="GO" id="GO:0004075">
    <property type="term" value="F:biotin carboxylase activity"/>
    <property type="evidence" value="ECO:0007669"/>
    <property type="project" value="UniProtKB-EC"/>
</dbReference>
<evidence type="ECO:0000256" key="13">
    <source>
        <dbReference type="SAM" id="MobiDB-lite"/>
    </source>
</evidence>
<keyword evidence="3" id="KW-0436">Ligase</keyword>
<dbReference type="InterPro" id="IPR005482">
    <property type="entry name" value="Biotin_COase_C"/>
</dbReference>
<feature type="region of interest" description="Disordered" evidence="13">
    <location>
        <begin position="627"/>
        <end position="690"/>
    </location>
</feature>
<dbReference type="PROSITE" id="PS00188">
    <property type="entry name" value="BIOTIN"/>
    <property type="match status" value="1"/>
</dbReference>
<dbReference type="InterPro" id="IPR011053">
    <property type="entry name" value="Single_hybrid_motif"/>
</dbReference>
<evidence type="ECO:0000256" key="3">
    <source>
        <dbReference type="ARBA" id="ARBA00022598"/>
    </source>
</evidence>
<comment type="catalytic activity">
    <reaction evidence="8">
        <text>N(6)-biotinyl-L-lysyl-[protein] + hydrogencarbonate + ATP = N(6)-carboxybiotinyl-L-lysyl-[protein] + ADP + phosphate + H(+)</text>
        <dbReference type="Rhea" id="RHEA:13501"/>
        <dbReference type="Rhea" id="RHEA-COMP:10505"/>
        <dbReference type="Rhea" id="RHEA-COMP:10506"/>
        <dbReference type="ChEBI" id="CHEBI:15378"/>
        <dbReference type="ChEBI" id="CHEBI:17544"/>
        <dbReference type="ChEBI" id="CHEBI:30616"/>
        <dbReference type="ChEBI" id="CHEBI:43474"/>
        <dbReference type="ChEBI" id="CHEBI:83144"/>
        <dbReference type="ChEBI" id="CHEBI:83145"/>
        <dbReference type="ChEBI" id="CHEBI:456216"/>
        <dbReference type="EC" id="6.3.4.14"/>
    </reaction>
    <physiologicalReaction direction="left-to-right" evidence="8">
        <dbReference type="Rhea" id="RHEA:13502"/>
    </physiologicalReaction>
</comment>
<comment type="subunit">
    <text evidence="10">The biotin-dependent acyl-CoA carboxylase complex is composed of AccA1, which contains the biotin carboxylase (BC) and biotin carboxyl carrier protein (BCCP) domains, and AccD1, which contains the carboxyl transferase (CT) domain. The AccA1/AccD1 complex forms a dodecamer.</text>
</comment>
<dbReference type="CDD" id="cd06850">
    <property type="entry name" value="biotinyl_domain"/>
    <property type="match status" value="1"/>
</dbReference>
<dbReference type="Gene3D" id="2.40.50.100">
    <property type="match status" value="1"/>
</dbReference>
<feature type="region of interest" description="Disordered" evidence="13">
    <location>
        <begin position="1"/>
        <end position="35"/>
    </location>
</feature>
<gene>
    <name evidence="17" type="ORF">FRACA_1070002</name>
</gene>
<dbReference type="PROSITE" id="PS50968">
    <property type="entry name" value="BIOTINYL_LIPOYL"/>
    <property type="match status" value="1"/>
</dbReference>
<dbReference type="EC" id="6.3.4.14" evidence="2"/>
<dbReference type="InterPro" id="IPR011764">
    <property type="entry name" value="Biotin_carboxylation_dom"/>
</dbReference>
<keyword evidence="6" id="KW-0092">Biotin</keyword>
<keyword evidence="18" id="KW-1185">Reference proteome</keyword>
<evidence type="ECO:0000256" key="12">
    <source>
        <dbReference type="PROSITE-ProRule" id="PRU00409"/>
    </source>
</evidence>
<protein>
    <recommendedName>
        <fullName evidence="11">Biotin-dependent 3-methylcrotonyl-coenzyme A carboxylase alpha1 subunit</fullName>
        <ecNumber evidence="2">6.3.4.14</ecNumber>
    </recommendedName>
</protein>
<evidence type="ECO:0000256" key="1">
    <source>
        <dbReference type="ARBA" id="ARBA00001953"/>
    </source>
</evidence>
<evidence type="ECO:0000256" key="4">
    <source>
        <dbReference type="ARBA" id="ARBA00022741"/>
    </source>
</evidence>
<dbReference type="Pfam" id="PF21139">
    <property type="entry name" value="BT_MCC_alpha"/>
    <property type="match status" value="2"/>
</dbReference>
<reference evidence="17 18" key="1">
    <citation type="submission" date="2017-06" db="EMBL/GenBank/DDBJ databases">
        <authorList>
            <person name="Kim H.J."/>
            <person name="Triplett B.A."/>
        </authorList>
    </citation>
    <scope>NUCLEOTIDE SEQUENCE [LARGE SCALE GENOMIC DNA]</scope>
    <source>
        <strain evidence="17">FRACA_ARgP5</strain>
    </source>
</reference>
<evidence type="ECO:0000313" key="17">
    <source>
        <dbReference type="EMBL" id="SNQ45660.1"/>
    </source>
</evidence>
<dbReference type="SUPFAM" id="SSF56059">
    <property type="entry name" value="Glutathione synthetase ATP-binding domain-like"/>
    <property type="match status" value="1"/>
</dbReference>